<evidence type="ECO:0000256" key="1">
    <source>
        <dbReference type="SAM" id="MobiDB-lite"/>
    </source>
</evidence>
<dbReference type="STRING" id="471855.Shel_12440"/>
<dbReference type="PROSITE" id="PS51257">
    <property type="entry name" value="PROKAR_LIPOPROTEIN"/>
    <property type="match status" value="1"/>
</dbReference>
<protein>
    <recommendedName>
        <fullName evidence="4">Lipoprotein</fullName>
    </recommendedName>
</protein>
<dbReference type="EMBL" id="CP001684">
    <property type="protein sequence ID" value="ACV22272.1"/>
    <property type="molecule type" value="Genomic_DNA"/>
</dbReference>
<accession>C7N5T7</accession>
<name>C7N5T7_SLAHD</name>
<proteinExistence type="predicted"/>
<evidence type="ECO:0008006" key="4">
    <source>
        <dbReference type="Google" id="ProtNLM"/>
    </source>
</evidence>
<gene>
    <name evidence="2" type="ordered locus">Shel_12440</name>
</gene>
<reference evidence="2 3" key="1">
    <citation type="journal article" date="2009" name="Stand. Genomic Sci.">
        <title>Complete genome sequence of Slackia heliotrinireducens type strain (RHS 1).</title>
        <authorList>
            <person name="Pukall R."/>
            <person name="Lapidus A."/>
            <person name="Nolan M."/>
            <person name="Copeland A."/>
            <person name="Glavina Del Rio T."/>
            <person name="Lucas S."/>
            <person name="Chen F."/>
            <person name="Tice H."/>
            <person name="Cheng J.F."/>
            <person name="Chertkov O."/>
            <person name="Bruce D."/>
            <person name="Goodwin L."/>
            <person name="Kuske C."/>
            <person name="Brettin T."/>
            <person name="Detter J.C."/>
            <person name="Han C."/>
            <person name="Pitluck S."/>
            <person name="Pati A."/>
            <person name="Mavrommatis K."/>
            <person name="Ivanova N."/>
            <person name="Ovchinnikova G."/>
            <person name="Chen A."/>
            <person name="Palaniappan K."/>
            <person name="Schneider S."/>
            <person name="Rohde M."/>
            <person name="Chain P."/>
            <person name="D'haeseleer P."/>
            <person name="Goker M."/>
            <person name="Bristow J."/>
            <person name="Eisen J.A."/>
            <person name="Markowitz V."/>
            <person name="Kyrpides N.C."/>
            <person name="Klenk H.P."/>
            <person name="Hugenholtz P."/>
        </authorList>
    </citation>
    <scope>NUCLEOTIDE SEQUENCE [LARGE SCALE GENOMIC DNA]</scope>
    <source>
        <strain evidence="3">ATCC 29202 / DSM 20476 / NCTC 11029 / RHS 1</strain>
    </source>
</reference>
<dbReference type="RefSeq" id="WP_012798375.1">
    <property type="nucleotide sequence ID" value="NC_013165.1"/>
</dbReference>
<keyword evidence="3" id="KW-1185">Reference proteome</keyword>
<feature type="compositionally biased region" description="Polar residues" evidence="1">
    <location>
        <begin position="35"/>
        <end position="49"/>
    </location>
</feature>
<organism evidence="2 3">
    <name type="scientific">Slackia heliotrinireducens (strain ATCC 29202 / DSM 20476 / NCTC 11029 / RHS 1)</name>
    <name type="common">Peptococcus heliotrinreducens</name>
    <dbReference type="NCBI Taxonomy" id="471855"/>
    <lineage>
        <taxon>Bacteria</taxon>
        <taxon>Bacillati</taxon>
        <taxon>Actinomycetota</taxon>
        <taxon>Coriobacteriia</taxon>
        <taxon>Eggerthellales</taxon>
        <taxon>Eggerthellaceae</taxon>
        <taxon>Slackia</taxon>
    </lineage>
</organism>
<dbReference type="eggNOG" id="COG2314">
    <property type="taxonomic scope" value="Bacteria"/>
</dbReference>
<dbReference type="KEGG" id="shi:Shel_12440"/>
<evidence type="ECO:0000313" key="3">
    <source>
        <dbReference type="Proteomes" id="UP000002026"/>
    </source>
</evidence>
<dbReference type="HOGENOM" id="CLU_625416_0_0_11"/>
<dbReference type="Proteomes" id="UP000002026">
    <property type="component" value="Chromosome"/>
</dbReference>
<evidence type="ECO:0000313" key="2">
    <source>
        <dbReference type="EMBL" id="ACV22272.1"/>
    </source>
</evidence>
<dbReference type="AlphaFoldDB" id="C7N5T7"/>
<sequence length="438" mass="48125">MNIRKLIVVAIVVLFGLSLVGCASSEGVSSGASGNVQEPPSLKSSDNSAADSEIDIANAIEFESEGERVDDSKLDTVDTFNGVTVPLCSKWEHSTYDSELDIQPHEMTYRIIPESESSIDGSGTLITETYARGETKDTATFALYTSEFIDYGDTFYDEGEWRIDDCTYRVMSAYNPIMNSYSSYLIGYADNGLGFATRFYLHGRYVGSANIGLRNEMFKQIRFDSSQVDEGLCSLPSKADTEFDSDFDMTTAESNDDFIEALQSLGQFEPTNASGSGDDVVDVPCVPSPCIMSIRHDGSSNFVVESYTDSGESVDLLVNTIGPYEGTVTSYMNFEETNMLEIHADGNWDICFAPLTDMEKAENGSVFHGDDVVYIDEASISKVHFSHSGESNFSVWAIGMDDFDLLVNEIGPYEGTVVWNESGSFFIVHADGDWSISW</sequence>
<feature type="region of interest" description="Disordered" evidence="1">
    <location>
        <begin position="28"/>
        <end position="49"/>
    </location>
</feature>